<dbReference type="SUPFAM" id="SSF51735">
    <property type="entry name" value="NAD(P)-binding Rossmann-fold domains"/>
    <property type="match status" value="1"/>
</dbReference>
<dbReference type="SUPFAM" id="SSF53223">
    <property type="entry name" value="Aminoacid dehydrogenase-like, N-terminal domain"/>
    <property type="match status" value="1"/>
</dbReference>
<dbReference type="EMBL" id="FOIF01000001">
    <property type="protein sequence ID" value="SES63676.1"/>
    <property type="molecule type" value="Genomic_DNA"/>
</dbReference>
<organism evidence="5 6">
    <name type="scientific">Anaerobranca gottschalkii DSM 13577</name>
    <dbReference type="NCBI Taxonomy" id="1120990"/>
    <lineage>
        <taxon>Bacteria</taxon>
        <taxon>Bacillati</taxon>
        <taxon>Bacillota</taxon>
        <taxon>Clostridia</taxon>
        <taxon>Eubacteriales</taxon>
        <taxon>Proteinivoracaceae</taxon>
        <taxon>Anaerobranca</taxon>
    </lineage>
</organism>
<dbReference type="GO" id="GO:0004764">
    <property type="term" value="F:shikimate 3-dehydrogenase (NADP+) activity"/>
    <property type="evidence" value="ECO:0007669"/>
    <property type="project" value="InterPro"/>
</dbReference>
<dbReference type="Pfam" id="PF08501">
    <property type="entry name" value="Shikimate_dh_N"/>
    <property type="match status" value="1"/>
</dbReference>
<dbReference type="RefSeq" id="WP_091347941.1">
    <property type="nucleotide sequence ID" value="NZ_FOIF01000001.1"/>
</dbReference>
<dbReference type="OrthoDB" id="9792692at2"/>
<proteinExistence type="predicted"/>
<reference evidence="6" key="1">
    <citation type="submission" date="2016-10" db="EMBL/GenBank/DDBJ databases">
        <authorList>
            <person name="Varghese N."/>
            <person name="Submissions S."/>
        </authorList>
    </citation>
    <scope>NUCLEOTIDE SEQUENCE [LARGE SCALE GENOMIC DNA]</scope>
    <source>
        <strain evidence="6">DSM 13577</strain>
    </source>
</reference>
<keyword evidence="6" id="KW-1185">Reference proteome</keyword>
<dbReference type="InterPro" id="IPR041121">
    <property type="entry name" value="SDH_C"/>
</dbReference>
<keyword evidence="2" id="KW-0057">Aromatic amino acid biosynthesis</keyword>
<dbReference type="Gene3D" id="3.40.50.10860">
    <property type="entry name" value="Leucine Dehydrogenase, chain A, domain 1"/>
    <property type="match status" value="1"/>
</dbReference>
<dbReference type="Proteomes" id="UP000243819">
    <property type="component" value="Unassembled WGS sequence"/>
</dbReference>
<dbReference type="InterPro" id="IPR013708">
    <property type="entry name" value="Shikimate_DH-bd_N"/>
</dbReference>
<dbReference type="GO" id="GO:0009073">
    <property type="term" value="P:aromatic amino acid family biosynthetic process"/>
    <property type="evidence" value="ECO:0007669"/>
    <property type="project" value="UniProtKB-KW"/>
</dbReference>
<evidence type="ECO:0000313" key="6">
    <source>
        <dbReference type="Proteomes" id="UP000243819"/>
    </source>
</evidence>
<comment type="pathway">
    <text evidence="1">Metabolic intermediate biosynthesis; chorismate biosynthesis; chorismate from D-erythrose 4-phosphate and phosphoenolpyruvate: step 4/7.</text>
</comment>
<feature type="domain" description="Shikimate dehydrogenase substrate binding N-terminal" evidence="3">
    <location>
        <begin position="6"/>
        <end position="87"/>
    </location>
</feature>
<dbReference type="InterPro" id="IPR046346">
    <property type="entry name" value="Aminoacid_DH-like_N_sf"/>
</dbReference>
<dbReference type="Gene3D" id="3.40.50.720">
    <property type="entry name" value="NAD(P)-binding Rossmann-like Domain"/>
    <property type="match status" value="1"/>
</dbReference>
<evidence type="ECO:0000256" key="1">
    <source>
        <dbReference type="ARBA" id="ARBA00004871"/>
    </source>
</evidence>
<evidence type="ECO:0000259" key="3">
    <source>
        <dbReference type="Pfam" id="PF08501"/>
    </source>
</evidence>
<dbReference type="STRING" id="1120990.SAMN03080614_1001158"/>
<dbReference type="InterPro" id="IPR036291">
    <property type="entry name" value="NAD(P)-bd_dom_sf"/>
</dbReference>
<evidence type="ECO:0000313" key="5">
    <source>
        <dbReference type="EMBL" id="SES63676.1"/>
    </source>
</evidence>
<feature type="domain" description="SDH C-terminal" evidence="4">
    <location>
        <begin position="219"/>
        <end position="239"/>
    </location>
</feature>
<evidence type="ECO:0000259" key="4">
    <source>
        <dbReference type="Pfam" id="PF18317"/>
    </source>
</evidence>
<gene>
    <name evidence="5" type="ORF">SAMN03080614_1001158</name>
</gene>
<name>A0A1H9Y4P5_9FIRM</name>
<dbReference type="GO" id="GO:0009423">
    <property type="term" value="P:chorismate biosynthetic process"/>
    <property type="evidence" value="ECO:0007669"/>
    <property type="project" value="TreeGrafter"/>
</dbReference>
<dbReference type="GO" id="GO:0019632">
    <property type="term" value="P:shikimate metabolic process"/>
    <property type="evidence" value="ECO:0007669"/>
    <property type="project" value="TreeGrafter"/>
</dbReference>
<evidence type="ECO:0000256" key="2">
    <source>
        <dbReference type="ARBA" id="ARBA00023141"/>
    </source>
</evidence>
<keyword evidence="2" id="KW-0028">Amino-acid biosynthesis</keyword>
<dbReference type="AlphaFoldDB" id="A0A1H9Y4P5"/>
<protein>
    <submittedName>
        <fullName evidence="5">Shikimate dehydrogenase</fullName>
    </submittedName>
</protein>
<dbReference type="PANTHER" id="PTHR21089">
    <property type="entry name" value="SHIKIMATE DEHYDROGENASE"/>
    <property type="match status" value="1"/>
</dbReference>
<dbReference type="GO" id="GO:0005829">
    <property type="term" value="C:cytosol"/>
    <property type="evidence" value="ECO:0007669"/>
    <property type="project" value="TreeGrafter"/>
</dbReference>
<dbReference type="PANTHER" id="PTHR21089:SF1">
    <property type="entry name" value="BIFUNCTIONAL 3-DEHYDROQUINATE DEHYDRATASE_SHIKIMATE DEHYDROGENASE, CHLOROPLASTIC"/>
    <property type="match status" value="1"/>
</dbReference>
<sequence>MEKYCVIGNPVNHSLSPQMHNYWFQQFNIPAQYGREEIKGEELKDKIQYLKEIYKGFNVTYPLKDKIIPYVDIIDDVAKEIGSVNTVKKEGDQWIGYNTDVLGMMAIFTELEKDFSGKYYILGSGNMAKTTLYALKGKEVTVVCRNLDNGNEIIKKYPLAQCMTFTQFQKLNLSNGVVVNTLPLDVDIEPFMVGKEDNILVDANYKKTPKFPVSQYISGLELLVLQGIESFYIWTGKRPIKESGYHAITK</sequence>
<dbReference type="InterPro" id="IPR022893">
    <property type="entry name" value="Shikimate_DH_fam"/>
</dbReference>
<accession>A0A1H9Y4P5</accession>
<dbReference type="Pfam" id="PF18317">
    <property type="entry name" value="SDH_C"/>
    <property type="match status" value="1"/>
</dbReference>
<dbReference type="GO" id="GO:0050661">
    <property type="term" value="F:NADP binding"/>
    <property type="evidence" value="ECO:0007669"/>
    <property type="project" value="TreeGrafter"/>
</dbReference>